<dbReference type="InterPro" id="IPR058792">
    <property type="entry name" value="Beta-barrel_RND_2"/>
</dbReference>
<feature type="domain" description="CusB-like barrel-sandwich hybrid" evidence="7">
    <location>
        <begin position="130"/>
        <end position="257"/>
    </location>
</feature>
<evidence type="ECO:0000256" key="5">
    <source>
        <dbReference type="ARBA" id="ARBA00058766"/>
    </source>
</evidence>
<dbReference type="EMBL" id="AAVT01000002">
    <property type="protein sequence ID" value="EAW31991.1"/>
    <property type="molecule type" value="Genomic_DNA"/>
</dbReference>
<dbReference type="Proteomes" id="UP000004931">
    <property type="component" value="Unassembled WGS sequence"/>
</dbReference>
<dbReference type="GO" id="GO:0060003">
    <property type="term" value="P:copper ion export"/>
    <property type="evidence" value="ECO:0007669"/>
    <property type="project" value="TreeGrafter"/>
</dbReference>
<dbReference type="FunFam" id="2.40.420.20:FF:000006">
    <property type="entry name" value="RND family efflux transporter MFP subunit"/>
    <property type="match status" value="1"/>
</dbReference>
<dbReference type="eggNOG" id="COG0845">
    <property type="taxonomic scope" value="Bacteria"/>
</dbReference>
<evidence type="ECO:0000256" key="4">
    <source>
        <dbReference type="ARBA" id="ARBA00043263"/>
    </source>
</evidence>
<evidence type="ECO:0000256" key="2">
    <source>
        <dbReference type="ARBA" id="ARBA00022448"/>
    </source>
</evidence>
<evidence type="ECO:0000259" key="9">
    <source>
        <dbReference type="Pfam" id="PF25975"/>
    </source>
</evidence>
<proteinExistence type="inferred from homology"/>
<comment type="function">
    <text evidence="5">CzcA and CzcB together would act in zinc efflux nearly as effectively as the complete czc efflux system (CzcABC). The CzcB protein is thought to funnel zinc cations to the CzcA transport protein.</text>
</comment>
<dbReference type="OrthoDB" id="9806939at2"/>
<keyword evidence="4" id="KW-0105">Cadmium resistance</keyword>
<evidence type="ECO:0000313" key="11">
    <source>
        <dbReference type="Proteomes" id="UP000004931"/>
    </source>
</evidence>
<feature type="domain" description="CusB-like beta-barrel" evidence="8">
    <location>
        <begin position="262"/>
        <end position="338"/>
    </location>
</feature>
<evidence type="ECO:0000259" key="8">
    <source>
        <dbReference type="Pfam" id="PF25954"/>
    </source>
</evidence>
<dbReference type="GO" id="GO:0046914">
    <property type="term" value="F:transition metal ion binding"/>
    <property type="evidence" value="ECO:0007669"/>
    <property type="project" value="TreeGrafter"/>
</dbReference>
<dbReference type="InterPro" id="IPR058790">
    <property type="entry name" value="BSH_CusB"/>
</dbReference>
<dbReference type="NCBIfam" id="TIGR01730">
    <property type="entry name" value="RND_mfp"/>
    <property type="match status" value="1"/>
</dbReference>
<dbReference type="Pfam" id="PF25975">
    <property type="entry name" value="CzcB_C"/>
    <property type="match status" value="1"/>
</dbReference>
<keyword evidence="2" id="KW-0813">Transport</keyword>
<dbReference type="PANTHER" id="PTHR30097:SF15">
    <property type="entry name" value="CATION EFFLUX SYSTEM PROTEIN CUSB"/>
    <property type="match status" value="1"/>
</dbReference>
<feature type="domain" description="CzcB-like C-terminal circularly permuted SH3-like" evidence="9">
    <location>
        <begin position="345"/>
        <end position="405"/>
    </location>
</feature>
<dbReference type="GO" id="GO:0022857">
    <property type="term" value="F:transmembrane transporter activity"/>
    <property type="evidence" value="ECO:0007669"/>
    <property type="project" value="InterPro"/>
</dbReference>
<organism evidence="10 11">
    <name type="scientific">marine gamma proteobacterium HTCC2143</name>
    <dbReference type="NCBI Taxonomy" id="247633"/>
    <lineage>
        <taxon>Bacteria</taxon>
        <taxon>Pseudomonadati</taxon>
        <taxon>Pseudomonadota</taxon>
        <taxon>Gammaproteobacteria</taxon>
        <taxon>Cellvibrionales</taxon>
        <taxon>Spongiibacteraceae</taxon>
        <taxon>BD1-7 clade</taxon>
    </lineage>
</organism>
<evidence type="ECO:0000256" key="3">
    <source>
        <dbReference type="ARBA" id="ARBA00022833"/>
    </source>
</evidence>
<dbReference type="PANTHER" id="PTHR30097">
    <property type="entry name" value="CATION EFFLUX SYSTEM PROTEIN CUSB"/>
    <property type="match status" value="1"/>
</dbReference>
<comment type="caution">
    <text evidence="10">The sequence shown here is derived from an EMBL/GenBank/DDBJ whole genome shotgun (WGS) entry which is preliminary data.</text>
</comment>
<dbReference type="InterPro" id="IPR058791">
    <property type="entry name" value="3HB_CusB"/>
</dbReference>
<dbReference type="Pfam" id="PF25919">
    <property type="entry name" value="BSH_CusB"/>
    <property type="match status" value="1"/>
</dbReference>
<dbReference type="Gene3D" id="2.40.30.170">
    <property type="match status" value="1"/>
</dbReference>
<evidence type="ECO:0000259" key="6">
    <source>
        <dbReference type="Pfam" id="PF25869"/>
    </source>
</evidence>
<dbReference type="STRING" id="247633.GP2143_06055"/>
<evidence type="ECO:0000259" key="7">
    <source>
        <dbReference type="Pfam" id="PF25919"/>
    </source>
</evidence>
<evidence type="ECO:0000256" key="1">
    <source>
        <dbReference type="ARBA" id="ARBA00009477"/>
    </source>
</evidence>
<feature type="domain" description="CusB-like three alpha-helical bundle" evidence="6">
    <location>
        <begin position="164"/>
        <end position="223"/>
    </location>
</feature>
<keyword evidence="3" id="KW-0862">Zinc</keyword>
<dbReference type="AlphaFoldDB" id="A0YBR1"/>
<keyword evidence="11" id="KW-1185">Reference proteome</keyword>
<sequence length="446" mass="48828">MNNSIIVAASIMLAIGLTAGWGLSSYLSVGSSSKTAEQTKVEEKKPLFYRNPMDPTITSQTPAKGSMGMDYIPVYAEEGVQTEKSATVTIDPTVVQNIGVRTATAQQRTLSRVVRAVGRVDFNEESITRLHPKVEGWIESIRIDKTGDDIAADEILLEIYSPQLVSSQQEYLLALNNLAATANSNIPEIRQGAEDLVKSARERLRLLDVPAHQIHDLEKSRQITKTLHIHSPVAGTITKIGARAGQFVGPKTELYTIVNLKQVWVFADIYEYELPWIMKGDTVAMTLTSLPGKDFVGSLDYIYPYSNAKTPTTKVRMVFDNADRLLRPNMFADVRIDADSQQHAVVIPAEAVIRSGDKTHVFVAQGRGKFEPRIVKLGIESAGQAVILEGITAGEKVVTSAQFLIDSESNLREATSKMLESLAKNAPASTIGEIKSSSTHGEHKHD</sequence>
<dbReference type="Pfam" id="PF25954">
    <property type="entry name" value="Beta-barrel_RND_2"/>
    <property type="match status" value="1"/>
</dbReference>
<dbReference type="GO" id="GO:0015679">
    <property type="term" value="P:plasma membrane copper ion transport"/>
    <property type="evidence" value="ECO:0007669"/>
    <property type="project" value="TreeGrafter"/>
</dbReference>
<name>A0YBR1_9GAMM</name>
<dbReference type="SUPFAM" id="SSF111369">
    <property type="entry name" value="HlyD-like secretion proteins"/>
    <property type="match status" value="1"/>
</dbReference>
<gene>
    <name evidence="10" type="ORF">GP2143_06055</name>
</gene>
<reference evidence="10 11" key="1">
    <citation type="journal article" date="2010" name="J. Bacteriol.">
        <title>Genome sequence of the oligotrophic marine Gammaproteobacterium HTCC2143, isolated from the Oregon Coast.</title>
        <authorList>
            <person name="Oh H.M."/>
            <person name="Kang I."/>
            <person name="Ferriera S."/>
            <person name="Giovannoni S.J."/>
            <person name="Cho J.C."/>
        </authorList>
    </citation>
    <scope>NUCLEOTIDE SEQUENCE [LARGE SCALE GENOMIC DNA]</scope>
    <source>
        <strain evidence="10 11">HTCC2143</strain>
    </source>
</reference>
<dbReference type="GO" id="GO:0046686">
    <property type="term" value="P:response to cadmium ion"/>
    <property type="evidence" value="ECO:0007669"/>
    <property type="project" value="UniProtKB-KW"/>
</dbReference>
<accession>A0YBR1</accession>
<comment type="similarity">
    <text evidence="1">Belongs to the membrane fusion protein (MFP) (TC 8.A.1) family.</text>
</comment>
<dbReference type="Gene3D" id="6.10.140.730">
    <property type="match status" value="1"/>
</dbReference>
<dbReference type="Gene3D" id="2.40.420.20">
    <property type="match status" value="1"/>
</dbReference>
<dbReference type="InterPro" id="IPR051909">
    <property type="entry name" value="MFP_Cation_Efflux"/>
</dbReference>
<dbReference type="FunFam" id="2.40.30.170:FF:000010">
    <property type="entry name" value="Efflux RND transporter periplasmic adaptor subunit"/>
    <property type="match status" value="1"/>
</dbReference>
<dbReference type="GO" id="GO:0016020">
    <property type="term" value="C:membrane"/>
    <property type="evidence" value="ECO:0007669"/>
    <property type="project" value="InterPro"/>
</dbReference>
<protein>
    <submittedName>
        <fullName evidence="10">Secretion protein HlyD</fullName>
    </submittedName>
</protein>
<dbReference type="InterPro" id="IPR006143">
    <property type="entry name" value="RND_pump_MFP"/>
</dbReference>
<dbReference type="Pfam" id="PF25869">
    <property type="entry name" value="3HB_CusB"/>
    <property type="match status" value="1"/>
</dbReference>
<evidence type="ECO:0000313" key="10">
    <source>
        <dbReference type="EMBL" id="EAW31991.1"/>
    </source>
</evidence>
<dbReference type="InterPro" id="IPR058649">
    <property type="entry name" value="CzcB_C"/>
</dbReference>
<dbReference type="GO" id="GO:0030288">
    <property type="term" value="C:outer membrane-bounded periplasmic space"/>
    <property type="evidence" value="ECO:0007669"/>
    <property type="project" value="TreeGrafter"/>
</dbReference>